<sequence length="179" mass="20296">MKKIVIALVLFCSINAFAQSDTDFTYTEFHEPKLNIGYLILGNFDVSYEYLLSEESGVGVNLMIPFDDYVEWNINYNLTGYYRFYFGDNYADGFFAEVFANLNNVEDRIDIEGTDPVERRDKDITDLALGLSAGYKLVSSGGVTLEAFLGGGRNLFSEYNSSRNFDFVLRAGLNLGYRF</sequence>
<evidence type="ECO:0000256" key="1">
    <source>
        <dbReference type="SAM" id="SignalP"/>
    </source>
</evidence>
<keyword evidence="1" id="KW-0732">Signal</keyword>
<accession>A0ABW3GQT7</accession>
<gene>
    <name evidence="2" type="ORF">ACFQ0R_08340</name>
</gene>
<dbReference type="RefSeq" id="WP_379657918.1">
    <property type="nucleotide sequence ID" value="NZ_JBHTIV010000009.1"/>
</dbReference>
<reference evidence="3" key="1">
    <citation type="journal article" date="2019" name="Int. J. Syst. Evol. Microbiol.">
        <title>The Global Catalogue of Microorganisms (GCM) 10K type strain sequencing project: providing services to taxonomists for standard genome sequencing and annotation.</title>
        <authorList>
            <consortium name="The Broad Institute Genomics Platform"/>
            <consortium name="The Broad Institute Genome Sequencing Center for Infectious Disease"/>
            <person name="Wu L."/>
            <person name="Ma J."/>
        </authorList>
    </citation>
    <scope>NUCLEOTIDE SEQUENCE [LARGE SCALE GENOMIC DNA]</scope>
    <source>
        <strain evidence="3">CCUG 56752</strain>
    </source>
</reference>
<evidence type="ECO:0000313" key="2">
    <source>
        <dbReference type="EMBL" id="MFD0932599.1"/>
    </source>
</evidence>
<feature type="chain" id="PRO_5046872670" description="DUF3575 domain-containing protein" evidence="1">
    <location>
        <begin position="19"/>
        <end position="179"/>
    </location>
</feature>
<proteinExistence type="predicted"/>
<evidence type="ECO:0000313" key="3">
    <source>
        <dbReference type="Proteomes" id="UP001597049"/>
    </source>
</evidence>
<protein>
    <recommendedName>
        <fullName evidence="4">DUF3575 domain-containing protein</fullName>
    </recommendedName>
</protein>
<feature type="signal peptide" evidence="1">
    <location>
        <begin position="1"/>
        <end position="18"/>
    </location>
</feature>
<name>A0ABW3GQT7_9FLAO</name>
<dbReference type="Proteomes" id="UP001597049">
    <property type="component" value="Unassembled WGS sequence"/>
</dbReference>
<comment type="caution">
    <text evidence="2">The sequence shown here is derived from an EMBL/GenBank/DDBJ whole genome shotgun (WGS) entry which is preliminary data.</text>
</comment>
<evidence type="ECO:0008006" key="4">
    <source>
        <dbReference type="Google" id="ProtNLM"/>
    </source>
</evidence>
<organism evidence="2 3">
    <name type="scientific">Psychroflexus salinarum</name>
    <dbReference type="NCBI Taxonomy" id="546024"/>
    <lineage>
        <taxon>Bacteria</taxon>
        <taxon>Pseudomonadati</taxon>
        <taxon>Bacteroidota</taxon>
        <taxon>Flavobacteriia</taxon>
        <taxon>Flavobacteriales</taxon>
        <taxon>Flavobacteriaceae</taxon>
        <taxon>Psychroflexus</taxon>
    </lineage>
</organism>
<dbReference type="EMBL" id="JBHTIV010000009">
    <property type="protein sequence ID" value="MFD0932599.1"/>
    <property type="molecule type" value="Genomic_DNA"/>
</dbReference>
<keyword evidence="3" id="KW-1185">Reference proteome</keyword>